<dbReference type="EMBL" id="JAGKQM010000015">
    <property type="protein sequence ID" value="KAH0876889.1"/>
    <property type="molecule type" value="Genomic_DNA"/>
</dbReference>
<reference evidence="2 3" key="1">
    <citation type="submission" date="2021-05" db="EMBL/GenBank/DDBJ databases">
        <title>Genome Assembly of Synthetic Allotetraploid Brassica napus Reveals Homoeologous Exchanges between Subgenomes.</title>
        <authorList>
            <person name="Davis J.T."/>
        </authorList>
    </citation>
    <scope>NUCLEOTIDE SEQUENCE [LARGE SCALE GENOMIC DNA]</scope>
    <source>
        <strain evidence="3">cv. Da-Ae</strain>
        <tissue evidence="2">Seedling</tissue>
    </source>
</reference>
<gene>
    <name evidence="2" type="ORF">HID58_064283</name>
</gene>
<proteinExistence type="predicted"/>
<feature type="region of interest" description="Disordered" evidence="1">
    <location>
        <begin position="53"/>
        <end position="91"/>
    </location>
</feature>
<evidence type="ECO:0000313" key="3">
    <source>
        <dbReference type="Proteomes" id="UP000824890"/>
    </source>
</evidence>
<protein>
    <submittedName>
        <fullName evidence="2">Uncharacterized protein</fullName>
    </submittedName>
</protein>
<sequence length="321" mass="35109">MLLIIGTPPGLNRRIIIGTPPGFFSGSALTTSILPLSVSAFLFNLSAPAHSSGTYKPPLLPREPEPPDLISLEQLQPPQSPDPPDPPDPPLVASTATLVTATSSVSFVTAASLLCASGIIGPAVSLCSNATPRSDERHLRSALSPSSRTAANKFLGSGGADVSPGFFSVWAWPMNQDEVFSPYPHLLTYTLRLSINARFHIFILKEVHDWLLRFSLITTRWSCHGNVEVRRFGLIRTFAPSPYLIILSVFRRMKLSPSRCRLPYSVKPKRVTKEGIVLILVDLKLTSEKRFRETRTGLCRNTTDEAAPTLLRSAPDSQSKI</sequence>
<feature type="compositionally biased region" description="Pro residues" evidence="1">
    <location>
        <begin position="78"/>
        <end position="90"/>
    </location>
</feature>
<accession>A0ABQ7Z9I4</accession>
<keyword evidence="3" id="KW-1185">Reference proteome</keyword>
<name>A0ABQ7Z9I4_BRANA</name>
<evidence type="ECO:0000313" key="2">
    <source>
        <dbReference type="EMBL" id="KAH0876889.1"/>
    </source>
</evidence>
<comment type="caution">
    <text evidence="2">The sequence shown here is derived from an EMBL/GenBank/DDBJ whole genome shotgun (WGS) entry which is preliminary data.</text>
</comment>
<organism evidence="2 3">
    <name type="scientific">Brassica napus</name>
    <name type="common">Rape</name>
    <dbReference type="NCBI Taxonomy" id="3708"/>
    <lineage>
        <taxon>Eukaryota</taxon>
        <taxon>Viridiplantae</taxon>
        <taxon>Streptophyta</taxon>
        <taxon>Embryophyta</taxon>
        <taxon>Tracheophyta</taxon>
        <taxon>Spermatophyta</taxon>
        <taxon>Magnoliopsida</taxon>
        <taxon>eudicotyledons</taxon>
        <taxon>Gunneridae</taxon>
        <taxon>Pentapetalae</taxon>
        <taxon>rosids</taxon>
        <taxon>malvids</taxon>
        <taxon>Brassicales</taxon>
        <taxon>Brassicaceae</taxon>
        <taxon>Brassiceae</taxon>
        <taxon>Brassica</taxon>
    </lineage>
</organism>
<dbReference type="Proteomes" id="UP000824890">
    <property type="component" value="Unassembled WGS sequence"/>
</dbReference>
<evidence type="ECO:0000256" key="1">
    <source>
        <dbReference type="SAM" id="MobiDB-lite"/>
    </source>
</evidence>